<proteinExistence type="predicted"/>
<sequence>MSELPFKPIRLIHDGKAGIQALLESLPSRVVKFSNYQLQTFLHELEFLTEESGAAITPEIENWIWLIHSIITDELDARWLIQRLQDRGIVSQEGGL</sequence>
<protein>
    <submittedName>
        <fullName evidence="1">Uncharacterized protein</fullName>
    </submittedName>
</protein>
<dbReference type="EMBL" id="BK014718">
    <property type="protein sequence ID" value="DAD69317.1"/>
    <property type="molecule type" value="Genomic_DNA"/>
</dbReference>
<organism evidence="1">
    <name type="scientific">Siphoviridae sp. ctxZP4</name>
    <dbReference type="NCBI Taxonomy" id="2823611"/>
    <lineage>
        <taxon>Viruses</taxon>
        <taxon>Duplodnaviria</taxon>
        <taxon>Heunggongvirae</taxon>
        <taxon>Uroviricota</taxon>
        <taxon>Caudoviricetes</taxon>
    </lineage>
</organism>
<name>A0A8S5LGV8_9CAUD</name>
<evidence type="ECO:0000313" key="1">
    <source>
        <dbReference type="EMBL" id="DAD69317.1"/>
    </source>
</evidence>
<accession>A0A8S5LGV8</accession>
<reference evidence="1" key="1">
    <citation type="journal article" date="2021" name="Proc. Natl. Acad. Sci. U.S.A.">
        <title>A Catalog of Tens of Thousands of Viruses from Human Metagenomes Reveals Hidden Associations with Chronic Diseases.</title>
        <authorList>
            <person name="Tisza M.J."/>
            <person name="Buck C.B."/>
        </authorList>
    </citation>
    <scope>NUCLEOTIDE SEQUENCE</scope>
    <source>
        <strain evidence="1">CtxZP4</strain>
    </source>
</reference>